<dbReference type="OrthoDB" id="341976at2759"/>
<gene>
    <name evidence="1" type="ORF">BN9_074700</name>
</gene>
<dbReference type="Proteomes" id="UP000053237">
    <property type="component" value="Unassembled WGS sequence"/>
</dbReference>
<organism evidence="1 2">
    <name type="scientific">Albugo candida</name>
    <dbReference type="NCBI Taxonomy" id="65357"/>
    <lineage>
        <taxon>Eukaryota</taxon>
        <taxon>Sar</taxon>
        <taxon>Stramenopiles</taxon>
        <taxon>Oomycota</taxon>
        <taxon>Peronosporomycetes</taxon>
        <taxon>Albuginales</taxon>
        <taxon>Albuginaceae</taxon>
        <taxon>Albugo</taxon>
    </lineage>
</organism>
<accession>A0A024GIM2</accession>
<protein>
    <submittedName>
        <fullName evidence="1">Uncharacterized protein</fullName>
    </submittedName>
</protein>
<reference evidence="1 2" key="1">
    <citation type="submission" date="2012-05" db="EMBL/GenBank/DDBJ databases">
        <title>Recombination and specialization in a pathogen metapopulation.</title>
        <authorList>
            <person name="Gardiner A."/>
            <person name="Kemen E."/>
            <person name="Schultz-Larsen T."/>
            <person name="MacLean D."/>
            <person name="Van Oosterhout C."/>
            <person name="Jones J.D.G."/>
        </authorList>
    </citation>
    <scope>NUCLEOTIDE SEQUENCE [LARGE SCALE GENOMIC DNA]</scope>
    <source>
        <strain evidence="1 2">Ac Nc2</strain>
    </source>
</reference>
<proteinExistence type="predicted"/>
<dbReference type="InParanoid" id="A0A024GIM2"/>
<evidence type="ECO:0000313" key="2">
    <source>
        <dbReference type="Proteomes" id="UP000053237"/>
    </source>
</evidence>
<sequence>MKHGLPHEGMECLATMEEITVEQGNFCEYQTHPSGLWHPSLFSASVVQHLQQTQFEQYIQAVQKSDCKAELRRLLEKGPPVWIEDQHALKIPENDSHVCKLWFAQTNEEVSALLHGAVQGEDRKRLWDELNLILVTMDDEK</sequence>
<evidence type="ECO:0000313" key="1">
    <source>
        <dbReference type="EMBL" id="CCI46541.1"/>
    </source>
</evidence>
<keyword evidence="2" id="KW-1185">Reference proteome</keyword>
<dbReference type="STRING" id="65357.A0A024GIM2"/>
<dbReference type="EMBL" id="CAIX01000130">
    <property type="protein sequence ID" value="CCI46541.1"/>
    <property type="molecule type" value="Genomic_DNA"/>
</dbReference>
<dbReference type="AlphaFoldDB" id="A0A024GIM2"/>
<name>A0A024GIM2_9STRA</name>
<comment type="caution">
    <text evidence="1">The sequence shown here is derived from an EMBL/GenBank/DDBJ whole genome shotgun (WGS) entry which is preliminary data.</text>
</comment>